<dbReference type="InterPro" id="IPR013149">
    <property type="entry name" value="ADH-like_C"/>
</dbReference>
<dbReference type="AlphaFoldDB" id="A0A8H4LBP6"/>
<dbReference type="InterPro" id="IPR020843">
    <property type="entry name" value="ER"/>
</dbReference>
<sequence length="325" mass="33865">MKAFQYHNSLGGLKLRDIPVPEPGHGEVQLEVRAAGMCHSDCHFLSGKGDALLPDRPITLGHEVSGIITKLGEGVTDFSVGDRVTVAQICYPIEDRHWALGIGLGFDGGYARYAITPTDRLKHIPDGVSFAQAAVATDALATSYHAVVTETGAKPGMAIGVIGLGGLGMSGLRFAVLKGATVYGIDIVEDKFDEATKNGAKGCFKSVAETKDLKLDAIVDFVGTGSSTEEALTSVKPGGKVVLVGLASDKVTVSTHAFILDTVTLAGSLGSSLDDLVEVLKLLEQGLIDPLLVEVPFSEIPASIDALSKGGVMGRLWANPSLGLE</sequence>
<dbReference type="Pfam" id="PF00107">
    <property type="entry name" value="ADH_zinc_N"/>
    <property type="match status" value="1"/>
</dbReference>
<keyword evidence="9" id="KW-1185">Reference proteome</keyword>
<dbReference type="InterPro" id="IPR002328">
    <property type="entry name" value="ADH_Zn_CS"/>
</dbReference>
<dbReference type="SUPFAM" id="SSF50129">
    <property type="entry name" value="GroES-like"/>
    <property type="match status" value="1"/>
</dbReference>
<proteinExistence type="inferred from homology"/>
<dbReference type="Gene3D" id="3.40.50.720">
    <property type="entry name" value="NAD(P)-binding Rossmann-like Domain"/>
    <property type="match status" value="1"/>
</dbReference>
<keyword evidence="3 6" id="KW-0479">Metal-binding</keyword>
<comment type="caution">
    <text evidence="8">The sequence shown here is derived from an EMBL/GenBank/DDBJ whole genome shotgun (WGS) entry which is preliminary data.</text>
</comment>
<dbReference type="GO" id="GO:0008270">
    <property type="term" value="F:zinc ion binding"/>
    <property type="evidence" value="ECO:0007669"/>
    <property type="project" value="InterPro"/>
</dbReference>
<organism evidence="8 9">
    <name type="scientific">Fusarium albosuccineum</name>
    <dbReference type="NCBI Taxonomy" id="1237068"/>
    <lineage>
        <taxon>Eukaryota</taxon>
        <taxon>Fungi</taxon>
        <taxon>Dikarya</taxon>
        <taxon>Ascomycota</taxon>
        <taxon>Pezizomycotina</taxon>
        <taxon>Sordariomycetes</taxon>
        <taxon>Hypocreomycetidae</taxon>
        <taxon>Hypocreales</taxon>
        <taxon>Nectriaceae</taxon>
        <taxon>Fusarium</taxon>
        <taxon>Fusarium decemcellulare species complex</taxon>
    </lineage>
</organism>
<evidence type="ECO:0000256" key="5">
    <source>
        <dbReference type="ARBA" id="ARBA00023002"/>
    </source>
</evidence>
<dbReference type="Proteomes" id="UP000554235">
    <property type="component" value="Unassembled WGS sequence"/>
</dbReference>
<dbReference type="SUPFAM" id="SSF51735">
    <property type="entry name" value="NAD(P)-binding Rossmann-fold domains"/>
    <property type="match status" value="1"/>
</dbReference>
<evidence type="ECO:0000256" key="2">
    <source>
        <dbReference type="ARBA" id="ARBA00008072"/>
    </source>
</evidence>
<dbReference type="InterPro" id="IPR011032">
    <property type="entry name" value="GroES-like_sf"/>
</dbReference>
<evidence type="ECO:0000313" key="9">
    <source>
        <dbReference type="Proteomes" id="UP000554235"/>
    </source>
</evidence>
<keyword evidence="4 6" id="KW-0862">Zinc</keyword>
<gene>
    <name evidence="8" type="ORF">FALBO_6660</name>
</gene>
<evidence type="ECO:0000256" key="6">
    <source>
        <dbReference type="RuleBase" id="RU361277"/>
    </source>
</evidence>
<dbReference type="InterPro" id="IPR013154">
    <property type="entry name" value="ADH-like_N"/>
</dbReference>
<dbReference type="InterPro" id="IPR036291">
    <property type="entry name" value="NAD(P)-bd_dom_sf"/>
</dbReference>
<dbReference type="SMART" id="SM00829">
    <property type="entry name" value="PKS_ER"/>
    <property type="match status" value="1"/>
</dbReference>
<dbReference type="GO" id="GO:0004022">
    <property type="term" value="F:alcohol dehydrogenase (NAD+) activity"/>
    <property type="evidence" value="ECO:0007669"/>
    <property type="project" value="TreeGrafter"/>
</dbReference>
<feature type="domain" description="Enoyl reductase (ER)" evidence="7">
    <location>
        <begin position="8"/>
        <end position="318"/>
    </location>
</feature>
<protein>
    <submittedName>
        <fullName evidence="8">Alcohol dehydrogenase -like domain-containing</fullName>
    </submittedName>
</protein>
<evidence type="ECO:0000256" key="4">
    <source>
        <dbReference type="ARBA" id="ARBA00022833"/>
    </source>
</evidence>
<comment type="cofactor">
    <cofactor evidence="1 6">
        <name>Zn(2+)</name>
        <dbReference type="ChEBI" id="CHEBI:29105"/>
    </cofactor>
</comment>
<keyword evidence="5" id="KW-0560">Oxidoreductase</keyword>
<name>A0A8H4LBP6_9HYPO</name>
<dbReference type="GO" id="GO:0005737">
    <property type="term" value="C:cytoplasm"/>
    <property type="evidence" value="ECO:0007669"/>
    <property type="project" value="TreeGrafter"/>
</dbReference>
<comment type="similarity">
    <text evidence="2 6">Belongs to the zinc-containing alcohol dehydrogenase family.</text>
</comment>
<evidence type="ECO:0000256" key="1">
    <source>
        <dbReference type="ARBA" id="ARBA00001947"/>
    </source>
</evidence>
<evidence type="ECO:0000313" key="8">
    <source>
        <dbReference type="EMBL" id="KAF4466477.1"/>
    </source>
</evidence>
<dbReference type="PROSITE" id="PS00059">
    <property type="entry name" value="ADH_ZINC"/>
    <property type="match status" value="1"/>
</dbReference>
<dbReference type="EMBL" id="JAADYS010000869">
    <property type="protein sequence ID" value="KAF4466477.1"/>
    <property type="molecule type" value="Genomic_DNA"/>
</dbReference>
<dbReference type="PANTHER" id="PTHR42940">
    <property type="entry name" value="ALCOHOL DEHYDROGENASE 1-RELATED"/>
    <property type="match status" value="1"/>
</dbReference>
<reference evidence="8 9" key="1">
    <citation type="submission" date="2020-01" db="EMBL/GenBank/DDBJ databases">
        <title>Identification and distribution of gene clusters putatively required for synthesis of sphingolipid metabolism inhibitors in phylogenetically diverse species of the filamentous fungus Fusarium.</title>
        <authorList>
            <person name="Kim H.-S."/>
            <person name="Busman M."/>
            <person name="Brown D.W."/>
            <person name="Divon H."/>
            <person name="Uhlig S."/>
            <person name="Proctor R.H."/>
        </authorList>
    </citation>
    <scope>NUCLEOTIDE SEQUENCE [LARGE SCALE GENOMIC DNA]</scope>
    <source>
        <strain evidence="8 9">NRRL 20459</strain>
    </source>
</reference>
<dbReference type="CDD" id="cd08254">
    <property type="entry name" value="hydroxyacyl_CoA_DH"/>
    <property type="match status" value="1"/>
</dbReference>
<dbReference type="Pfam" id="PF08240">
    <property type="entry name" value="ADH_N"/>
    <property type="match status" value="1"/>
</dbReference>
<dbReference type="Gene3D" id="3.90.180.10">
    <property type="entry name" value="Medium-chain alcohol dehydrogenases, catalytic domain"/>
    <property type="match status" value="1"/>
</dbReference>
<accession>A0A8H4LBP6</accession>
<dbReference type="PANTHER" id="PTHR42940:SF8">
    <property type="entry name" value="VACUOLAR PROTEIN SORTING-ASSOCIATED PROTEIN 11"/>
    <property type="match status" value="1"/>
</dbReference>
<evidence type="ECO:0000259" key="7">
    <source>
        <dbReference type="SMART" id="SM00829"/>
    </source>
</evidence>
<dbReference type="OrthoDB" id="256333at2759"/>
<evidence type="ECO:0000256" key="3">
    <source>
        <dbReference type="ARBA" id="ARBA00022723"/>
    </source>
</evidence>